<gene>
    <name evidence="2" type="ORF">CK820_G0030554</name>
</gene>
<comment type="caution">
    <text evidence="2">The sequence shown here is derived from an EMBL/GenBank/DDBJ whole genome shotgun (WGS) entry which is preliminary data.</text>
</comment>
<dbReference type="EMBL" id="NBAG03000039">
    <property type="protein sequence ID" value="PNI95428.1"/>
    <property type="molecule type" value="Genomic_DNA"/>
</dbReference>
<dbReference type="AlphaFoldDB" id="A0A2J8QGM0"/>
<name>A0A2J8QGM0_PANTR</name>
<reference evidence="2 3" key="1">
    <citation type="submission" date="2017-12" db="EMBL/GenBank/DDBJ databases">
        <title>High-resolution comparative analysis of great ape genomes.</title>
        <authorList>
            <person name="Pollen A."/>
            <person name="Hastie A."/>
            <person name="Hormozdiari F."/>
            <person name="Dougherty M."/>
            <person name="Liu R."/>
            <person name="Chaisson M."/>
            <person name="Hoppe E."/>
            <person name="Hill C."/>
            <person name="Pang A."/>
            <person name="Hillier L."/>
            <person name="Baker C."/>
            <person name="Armstrong J."/>
            <person name="Shendure J."/>
            <person name="Paten B."/>
            <person name="Wilson R."/>
            <person name="Chao H."/>
            <person name="Schneider V."/>
            <person name="Ventura M."/>
            <person name="Kronenberg Z."/>
            <person name="Murali S."/>
            <person name="Gordon D."/>
            <person name="Cantsilieris S."/>
            <person name="Munson K."/>
            <person name="Nelson B."/>
            <person name="Raja A."/>
            <person name="Underwood J."/>
            <person name="Diekhans M."/>
            <person name="Fiddes I."/>
            <person name="Haussler D."/>
            <person name="Eichler E."/>
        </authorList>
    </citation>
    <scope>NUCLEOTIDE SEQUENCE [LARGE SCALE GENOMIC DNA]</scope>
    <source>
        <strain evidence="2">Yerkes chimp pedigree #C0471</strain>
    </source>
</reference>
<feature type="non-terminal residue" evidence="2">
    <location>
        <position position="69"/>
    </location>
</feature>
<sequence>MAEVVAEVAEMPTQMSPGAVEMSTPMSAEMMEMSTEVTEMTPGEALASSLFFQHHQFMCSECGSLYNTL</sequence>
<feature type="region of interest" description="Disordered" evidence="1">
    <location>
        <begin position="1"/>
        <end position="20"/>
    </location>
</feature>
<evidence type="ECO:0000256" key="1">
    <source>
        <dbReference type="SAM" id="MobiDB-lite"/>
    </source>
</evidence>
<proteinExistence type="predicted"/>
<evidence type="ECO:0000313" key="3">
    <source>
        <dbReference type="Proteomes" id="UP000236370"/>
    </source>
</evidence>
<organism evidence="2 3">
    <name type="scientific">Pan troglodytes</name>
    <name type="common">Chimpanzee</name>
    <dbReference type="NCBI Taxonomy" id="9598"/>
    <lineage>
        <taxon>Eukaryota</taxon>
        <taxon>Metazoa</taxon>
        <taxon>Chordata</taxon>
        <taxon>Craniata</taxon>
        <taxon>Vertebrata</taxon>
        <taxon>Euteleostomi</taxon>
        <taxon>Mammalia</taxon>
        <taxon>Eutheria</taxon>
        <taxon>Euarchontoglires</taxon>
        <taxon>Primates</taxon>
        <taxon>Haplorrhini</taxon>
        <taxon>Catarrhini</taxon>
        <taxon>Hominidae</taxon>
        <taxon>Pan</taxon>
    </lineage>
</organism>
<accession>A0A2J8QGM0</accession>
<evidence type="ECO:0000313" key="2">
    <source>
        <dbReference type="EMBL" id="PNI95428.1"/>
    </source>
</evidence>
<dbReference type="Proteomes" id="UP000236370">
    <property type="component" value="Unassembled WGS sequence"/>
</dbReference>
<protein>
    <submittedName>
        <fullName evidence="2">ZNF526 isoform 2</fullName>
    </submittedName>
</protein>